<gene>
    <name evidence="2" type="ORF">GCM10011584_07190</name>
</gene>
<sequence>MSNPASPTPPALPGVSFKELLGAPESNPEPPSVLESALEKVTPEDAAASAPAEATFQFRSLLTDEQRADLERNAPGVAAQMVQDFQAIIRFGEPVLTKLNASSSQLLEAQRDITVPPAEDMVNDLLREMDGFQKKYRNEKVENAVKKVVDFLRGASYSLKTLVREAKPIADKIDIAEAKLKEMELRLADNVTRGQQLHKNITGTLQDVVAVLAALEQINDVVRADFAEADTALKGAEVLGDMGKVTYKDKTMTVNELRELHGQLATASSEIEKTWFDWRQQFFLGYAQAPSIRNLILVSATMQRRCQVFRTMGLPSARTSLAMWQQAALAKEGAEMGSAVQAGVNDLVKGAFEATGQAVTETAKASQTPLIDEDTIWSIIDSIKVQCDGLVAADKWGREVRARNLKALEQGEGTIRTTFTDSRRQLVANAVAATAPGAVESAPLPEKDILGSLGVES</sequence>
<evidence type="ECO:0000256" key="1">
    <source>
        <dbReference type="SAM" id="MobiDB-lite"/>
    </source>
</evidence>
<comment type="caution">
    <text evidence="2">The sequence shown here is derived from an EMBL/GenBank/DDBJ whole genome shotgun (WGS) entry which is preliminary data.</text>
</comment>
<evidence type="ECO:0000313" key="2">
    <source>
        <dbReference type="EMBL" id="GGO85972.1"/>
    </source>
</evidence>
<dbReference type="Pfam" id="PF05816">
    <property type="entry name" value="TelA"/>
    <property type="match status" value="1"/>
</dbReference>
<feature type="region of interest" description="Disordered" evidence="1">
    <location>
        <begin position="1"/>
        <end position="35"/>
    </location>
</feature>
<protein>
    <recommendedName>
        <fullName evidence="4">Toxic anion resistance protein</fullName>
    </recommendedName>
</protein>
<organism evidence="2 3">
    <name type="scientific">Nocardioides phosphati</name>
    <dbReference type="NCBI Taxonomy" id="1867775"/>
    <lineage>
        <taxon>Bacteria</taxon>
        <taxon>Bacillati</taxon>
        <taxon>Actinomycetota</taxon>
        <taxon>Actinomycetes</taxon>
        <taxon>Propionibacteriales</taxon>
        <taxon>Nocardioidaceae</taxon>
        <taxon>Nocardioides</taxon>
    </lineage>
</organism>
<evidence type="ECO:0000313" key="3">
    <source>
        <dbReference type="Proteomes" id="UP000655410"/>
    </source>
</evidence>
<feature type="compositionally biased region" description="Pro residues" evidence="1">
    <location>
        <begin position="1"/>
        <end position="12"/>
    </location>
</feature>
<dbReference type="RefSeq" id="WP_188782578.1">
    <property type="nucleotide sequence ID" value="NZ_BMNI01000001.1"/>
</dbReference>
<keyword evidence="3" id="KW-1185">Reference proteome</keyword>
<reference evidence="3" key="1">
    <citation type="journal article" date="2019" name="Int. J. Syst. Evol. Microbiol.">
        <title>The Global Catalogue of Microorganisms (GCM) 10K type strain sequencing project: providing services to taxonomists for standard genome sequencing and annotation.</title>
        <authorList>
            <consortium name="The Broad Institute Genomics Platform"/>
            <consortium name="The Broad Institute Genome Sequencing Center for Infectious Disease"/>
            <person name="Wu L."/>
            <person name="Ma J."/>
        </authorList>
    </citation>
    <scope>NUCLEOTIDE SEQUENCE [LARGE SCALE GENOMIC DNA]</scope>
    <source>
        <strain evidence="3">CGMCC 4.7371</strain>
    </source>
</reference>
<proteinExistence type="predicted"/>
<evidence type="ECO:0008006" key="4">
    <source>
        <dbReference type="Google" id="ProtNLM"/>
    </source>
</evidence>
<dbReference type="EMBL" id="BMNI01000001">
    <property type="protein sequence ID" value="GGO85972.1"/>
    <property type="molecule type" value="Genomic_DNA"/>
</dbReference>
<dbReference type="Proteomes" id="UP000655410">
    <property type="component" value="Unassembled WGS sequence"/>
</dbReference>
<name>A0ABQ2N8U7_9ACTN</name>
<accession>A0ABQ2N8U7</accession>
<dbReference type="InterPro" id="IPR008863">
    <property type="entry name" value="Toxic_anion-R_TelA"/>
</dbReference>